<gene>
    <name evidence="1" type="ORF">AM629_18500</name>
</gene>
<protein>
    <submittedName>
        <fullName evidence="1">Uncharacterized protein</fullName>
    </submittedName>
</protein>
<dbReference type="EMBL" id="LJCS01000075">
    <property type="protein sequence ID" value="KOY60606.1"/>
    <property type="molecule type" value="Genomic_DNA"/>
</dbReference>
<evidence type="ECO:0000313" key="1">
    <source>
        <dbReference type="EMBL" id="KOY60606.1"/>
    </source>
</evidence>
<organism evidence="1 2">
    <name type="scientific">Photorhabdus heterorhabditis</name>
    <dbReference type="NCBI Taxonomy" id="880156"/>
    <lineage>
        <taxon>Bacteria</taxon>
        <taxon>Pseudomonadati</taxon>
        <taxon>Pseudomonadota</taxon>
        <taxon>Gammaproteobacteria</taxon>
        <taxon>Enterobacterales</taxon>
        <taxon>Morganellaceae</taxon>
        <taxon>Photorhabdus</taxon>
    </lineage>
</organism>
<comment type="caution">
    <text evidence="1">The sequence shown here is derived from an EMBL/GenBank/DDBJ whole genome shotgun (WGS) entry which is preliminary data.</text>
</comment>
<reference evidence="1 2" key="1">
    <citation type="submission" date="2015-09" db="EMBL/GenBank/DDBJ databases">
        <title>Draft genome sequence and assembly of Photorhabdus sp. VMG, a bacterial symbiont associated with Heterorhabditis zealandica.</title>
        <authorList>
            <person name="Naidoo S."/>
            <person name="Featherston J."/>
            <person name="Mothupi B."/>
            <person name="Gray V.M."/>
        </authorList>
    </citation>
    <scope>NUCLEOTIDE SEQUENCE [LARGE SCALE GENOMIC DNA]</scope>
    <source>
        <strain evidence="1 2">VMG</strain>
    </source>
</reference>
<accession>A0ABR5K7Z4</accession>
<sequence length="135" mass="15387">MLLLLFIIWQDSVDKICALTIKDSYLLLFCLGLSIANCKWGKFDMKGGFVGFDYEYTRYLSSCLLVGGTHSPRSHRYLYLSSFKLLLCWLRSLTPVTSLSMLLGMRSLAAAIHLEIHKVYIDLKQKLALFSLHSS</sequence>
<evidence type="ECO:0000313" key="2">
    <source>
        <dbReference type="Proteomes" id="UP000037727"/>
    </source>
</evidence>
<keyword evidence="2" id="KW-1185">Reference proteome</keyword>
<proteinExistence type="predicted"/>
<dbReference type="Proteomes" id="UP000037727">
    <property type="component" value="Unassembled WGS sequence"/>
</dbReference>
<name>A0ABR5K7Z4_9GAMM</name>